<dbReference type="STRING" id="1219032.GCA_001515545_00112"/>
<reference evidence="3" key="1">
    <citation type="submission" date="2017-09" db="EMBL/GenBank/DDBJ databases">
        <title>FDA dAtabase for Regulatory Grade micrObial Sequences (FDA-ARGOS): Supporting development and validation of Infectious Disease Dx tests.</title>
        <authorList>
            <person name="Minogue T."/>
            <person name="Wolcott M."/>
            <person name="Wasieloski L."/>
            <person name="Aguilar W."/>
            <person name="Moore D."/>
            <person name="Tallon L."/>
            <person name="Sadzewicz L."/>
            <person name="Ott S."/>
            <person name="Zhao X."/>
            <person name="Nagaraj S."/>
            <person name="Vavikolanu K."/>
            <person name="Aluvathingal J."/>
            <person name="Nadendla S."/>
            <person name="Sichtig H."/>
        </authorList>
    </citation>
    <scope>NUCLEOTIDE SEQUENCE [LARGE SCALE GENOMIC DNA]</scope>
    <source>
        <strain evidence="3">FDAARGOS_394</strain>
    </source>
</reference>
<keyword evidence="1" id="KW-1133">Transmembrane helix</keyword>
<keyword evidence="3" id="KW-1185">Reference proteome</keyword>
<dbReference type="GeneID" id="80801692"/>
<keyword evidence="1" id="KW-0812">Transmembrane</keyword>
<dbReference type="AlphaFoldDB" id="A0A2A7UW57"/>
<dbReference type="InterPro" id="IPR021529">
    <property type="entry name" value="DUF2798"/>
</dbReference>
<gene>
    <name evidence="2" type="ORF">CRM82_13795</name>
</gene>
<evidence type="ECO:0000313" key="3">
    <source>
        <dbReference type="Proteomes" id="UP000220246"/>
    </source>
</evidence>
<evidence type="ECO:0000313" key="2">
    <source>
        <dbReference type="EMBL" id="PEH89530.1"/>
    </source>
</evidence>
<dbReference type="Pfam" id="PF11391">
    <property type="entry name" value="DUF2798"/>
    <property type="match status" value="1"/>
</dbReference>
<accession>A0A2A7UW57</accession>
<organism evidence="2 3">
    <name type="scientific">Comamonas terrigena</name>
    <dbReference type="NCBI Taxonomy" id="32013"/>
    <lineage>
        <taxon>Bacteria</taxon>
        <taxon>Pseudomonadati</taxon>
        <taxon>Pseudomonadota</taxon>
        <taxon>Betaproteobacteria</taxon>
        <taxon>Burkholderiales</taxon>
        <taxon>Comamonadaceae</taxon>
        <taxon>Comamonas</taxon>
    </lineage>
</organism>
<comment type="caution">
    <text evidence="2">The sequence shown here is derived from an EMBL/GenBank/DDBJ whole genome shotgun (WGS) entry which is preliminary data.</text>
</comment>
<name>A0A2A7UW57_COMTR</name>
<evidence type="ECO:0000256" key="1">
    <source>
        <dbReference type="SAM" id="Phobius"/>
    </source>
</evidence>
<keyword evidence="1" id="KW-0472">Membrane</keyword>
<feature type="transmembrane region" description="Helical" evidence="1">
    <location>
        <begin position="21"/>
        <end position="42"/>
    </location>
</feature>
<dbReference type="Proteomes" id="UP000220246">
    <property type="component" value="Unassembled WGS sequence"/>
</dbReference>
<dbReference type="OrthoDB" id="6007993at2"/>
<proteinExistence type="predicted"/>
<protein>
    <submittedName>
        <fullName evidence="2">DUF2798 domain-containing protein</fullName>
    </submittedName>
</protein>
<dbReference type="EMBL" id="PDEA01000001">
    <property type="protein sequence ID" value="PEH89530.1"/>
    <property type="molecule type" value="Genomic_DNA"/>
</dbReference>
<sequence length="88" mass="9842">MTPSSSPTPSRWKLHRRFVPVVFAFYMAMIMALLMCATIVGVQTGFDAGYWSRVLSAYMLALPVAFCCVMVVRPFVMRLVALTVHTGH</sequence>
<feature type="transmembrane region" description="Helical" evidence="1">
    <location>
        <begin position="54"/>
        <end position="72"/>
    </location>
</feature>
<dbReference type="RefSeq" id="WP_066532228.1">
    <property type="nucleotide sequence ID" value="NZ_DALZQJ010000001.1"/>
</dbReference>